<dbReference type="AlphaFoldDB" id="A0A2V3UVQ9"/>
<dbReference type="Gene3D" id="3.40.50.1820">
    <property type="entry name" value="alpha/beta hydrolase"/>
    <property type="match status" value="1"/>
</dbReference>
<accession>A0A2V3UVQ9</accession>
<evidence type="ECO:0000259" key="1">
    <source>
        <dbReference type="Pfam" id="PF12697"/>
    </source>
</evidence>
<keyword evidence="3" id="KW-1185">Reference proteome</keyword>
<dbReference type="EMBL" id="QJJM01000010">
    <property type="protein sequence ID" value="PXW73277.1"/>
    <property type="molecule type" value="Genomic_DNA"/>
</dbReference>
<dbReference type="InterPro" id="IPR050228">
    <property type="entry name" value="Carboxylesterase_BioH"/>
</dbReference>
<dbReference type="Pfam" id="PF12697">
    <property type="entry name" value="Abhydrolase_6"/>
    <property type="match status" value="1"/>
</dbReference>
<reference evidence="2 3" key="1">
    <citation type="submission" date="2018-05" db="EMBL/GenBank/DDBJ databases">
        <title>Genomic Encyclopedia of Type Strains, Phase IV (KMG-IV): sequencing the most valuable type-strain genomes for metagenomic binning, comparative biology and taxonomic classification.</title>
        <authorList>
            <person name="Goeker M."/>
        </authorList>
    </citation>
    <scope>NUCLEOTIDE SEQUENCE [LARGE SCALE GENOMIC DNA]</scope>
    <source>
        <strain evidence="2 3">DSM 3183</strain>
    </source>
</reference>
<dbReference type="InterPro" id="IPR000073">
    <property type="entry name" value="AB_hydrolase_1"/>
</dbReference>
<dbReference type="InterPro" id="IPR029058">
    <property type="entry name" value="AB_hydrolase_fold"/>
</dbReference>
<name>A0A2V3UVQ9_9SPHN</name>
<dbReference type="PANTHER" id="PTHR43194">
    <property type="entry name" value="HYDROLASE ALPHA/BETA FOLD FAMILY"/>
    <property type="match status" value="1"/>
</dbReference>
<proteinExistence type="predicted"/>
<dbReference type="RefSeq" id="WP_110299433.1">
    <property type="nucleotide sequence ID" value="NZ_QJJM01000010.1"/>
</dbReference>
<evidence type="ECO:0000313" key="3">
    <source>
        <dbReference type="Proteomes" id="UP000248014"/>
    </source>
</evidence>
<evidence type="ECO:0000313" key="2">
    <source>
        <dbReference type="EMBL" id="PXW73277.1"/>
    </source>
</evidence>
<feature type="domain" description="AB hydrolase-1" evidence="1">
    <location>
        <begin position="46"/>
        <end position="272"/>
    </location>
</feature>
<organism evidence="2 3">
    <name type="scientific">Blastomonas natatoria</name>
    <dbReference type="NCBI Taxonomy" id="34015"/>
    <lineage>
        <taxon>Bacteria</taxon>
        <taxon>Pseudomonadati</taxon>
        <taxon>Pseudomonadota</taxon>
        <taxon>Alphaproteobacteria</taxon>
        <taxon>Sphingomonadales</taxon>
        <taxon>Sphingomonadaceae</taxon>
        <taxon>Blastomonas</taxon>
    </lineage>
</organism>
<dbReference type="OrthoDB" id="9801400at2"/>
<sequence length="292" mass="31209">MGGPVGKLGCTHSGSAPRPHLGGRTLWLAVEGGHLAVERLGRGPAVVLLHGWTLDRRMWTMQARALAARHSVITVDRRGFGQSTAPADRAREVEDLVCLADRLELDCFHLVGMSQAGATAISYAQNHRNRLATLVLQGISLAGIPDHANASDRIPLGEFADLVRRGQLDAMKRQWAAHPLMAGLAGEAADIAGRMLADYDGRDLMAGPAGPSARLDQIATLCMPVLGITGVADTPWRRDITRAIGRSAPLGQARFIRDAGHMCNLSHPAEFNTALAAFLNRPLQPIPDATND</sequence>
<protein>
    <submittedName>
        <fullName evidence="2">Pimeloyl-ACP methyl ester carboxylesterase</fullName>
    </submittedName>
</protein>
<gene>
    <name evidence="2" type="ORF">C7451_1104</name>
</gene>
<dbReference type="PANTHER" id="PTHR43194:SF5">
    <property type="entry name" value="PIMELOYL-[ACYL-CARRIER PROTEIN] METHYL ESTER ESTERASE"/>
    <property type="match status" value="1"/>
</dbReference>
<dbReference type="PRINTS" id="PR00111">
    <property type="entry name" value="ABHYDROLASE"/>
</dbReference>
<dbReference type="SUPFAM" id="SSF53474">
    <property type="entry name" value="alpha/beta-Hydrolases"/>
    <property type="match status" value="1"/>
</dbReference>
<dbReference type="Proteomes" id="UP000248014">
    <property type="component" value="Unassembled WGS sequence"/>
</dbReference>
<comment type="caution">
    <text evidence="2">The sequence shown here is derived from an EMBL/GenBank/DDBJ whole genome shotgun (WGS) entry which is preliminary data.</text>
</comment>